<proteinExistence type="predicted"/>
<dbReference type="SUPFAM" id="SSF48239">
    <property type="entry name" value="Terpenoid cyclases/Protein prenyltransferases"/>
    <property type="match status" value="1"/>
</dbReference>
<evidence type="ECO:0000313" key="5">
    <source>
        <dbReference type="Proteomes" id="UP001428341"/>
    </source>
</evidence>
<dbReference type="GO" id="GO:0010333">
    <property type="term" value="F:terpene synthase activity"/>
    <property type="evidence" value="ECO:0007669"/>
    <property type="project" value="InterPro"/>
</dbReference>
<protein>
    <recommendedName>
        <fullName evidence="3">Terpene synthase N-terminal domain-containing protein</fullName>
    </recommendedName>
</protein>
<dbReference type="PANTHER" id="PTHR31225">
    <property type="entry name" value="OS04G0344100 PROTEIN-RELATED"/>
    <property type="match status" value="1"/>
</dbReference>
<dbReference type="GO" id="GO:0016114">
    <property type="term" value="P:terpenoid biosynthetic process"/>
    <property type="evidence" value="ECO:0007669"/>
    <property type="project" value="InterPro"/>
</dbReference>
<name>A0AAP0MDR3_9ROSI</name>
<keyword evidence="2" id="KW-0460">Magnesium</keyword>
<dbReference type="PANTHER" id="PTHR31225:SF252">
    <property type="entry name" value="TERPENE SYNTHASE 12-RELATED"/>
    <property type="match status" value="1"/>
</dbReference>
<evidence type="ECO:0000313" key="4">
    <source>
        <dbReference type="EMBL" id="KAK9208545.1"/>
    </source>
</evidence>
<dbReference type="Proteomes" id="UP001428341">
    <property type="component" value="Unassembled WGS sequence"/>
</dbReference>
<dbReference type="InterPro" id="IPR008949">
    <property type="entry name" value="Isoprenoid_synthase_dom_sf"/>
</dbReference>
<feature type="domain" description="Terpene synthase N-terminal" evidence="3">
    <location>
        <begin position="3"/>
        <end position="59"/>
    </location>
</feature>
<comment type="caution">
    <text evidence="4">The sequence shown here is derived from an EMBL/GenBank/DDBJ whole genome shotgun (WGS) entry which is preliminary data.</text>
</comment>
<dbReference type="InterPro" id="IPR050148">
    <property type="entry name" value="Terpene_synthase-like"/>
</dbReference>
<dbReference type="InterPro" id="IPR036965">
    <property type="entry name" value="Terpene_synth_N_sf"/>
</dbReference>
<dbReference type="EMBL" id="JBCGBO010000004">
    <property type="protein sequence ID" value="KAK9208545.1"/>
    <property type="molecule type" value="Genomic_DNA"/>
</dbReference>
<reference evidence="4 5" key="1">
    <citation type="submission" date="2024-05" db="EMBL/GenBank/DDBJ databases">
        <title>Haplotype-resolved chromosome-level genome assembly of Huyou (Citrus changshanensis).</title>
        <authorList>
            <person name="Miao C."/>
            <person name="Chen W."/>
            <person name="Wu Y."/>
            <person name="Wang L."/>
            <person name="Zhao S."/>
            <person name="Grierson D."/>
            <person name="Xu C."/>
            <person name="Chen K."/>
        </authorList>
    </citation>
    <scope>NUCLEOTIDE SEQUENCE [LARGE SCALE GENOMIC DNA]</scope>
    <source>
        <strain evidence="4">01-14</strain>
        <tissue evidence="4">Leaf</tissue>
    </source>
</reference>
<dbReference type="InterPro" id="IPR001906">
    <property type="entry name" value="Terpene_synth_N"/>
</dbReference>
<dbReference type="SUPFAM" id="SSF48576">
    <property type="entry name" value="Terpenoid synthases"/>
    <property type="match status" value="1"/>
</dbReference>
<sequence>MQKGKVKTIINDATKPLHQPELIDTLQGLGLAYHFESEIRNILRNIYNKNKDDKWKKENQQQGCISSRAREAVFEAPSLLESVEVRGKFFGMNLKTFREELARVDASKSIDCYKHEINWHLEEEVARDHINDLVRQTWKKVNVNRAYKDSPLSQTTTELMLNLVRTSHFYAYTYRRLWCSKPRDYGYIAFHIIYTKS</sequence>
<evidence type="ECO:0000256" key="2">
    <source>
        <dbReference type="ARBA" id="ARBA00022842"/>
    </source>
</evidence>
<evidence type="ECO:0000256" key="1">
    <source>
        <dbReference type="ARBA" id="ARBA00001946"/>
    </source>
</evidence>
<dbReference type="Pfam" id="PF01397">
    <property type="entry name" value="Terpene_synth"/>
    <property type="match status" value="1"/>
</dbReference>
<evidence type="ECO:0000259" key="3">
    <source>
        <dbReference type="Pfam" id="PF01397"/>
    </source>
</evidence>
<comment type="cofactor">
    <cofactor evidence="1">
        <name>Mg(2+)</name>
        <dbReference type="ChEBI" id="CHEBI:18420"/>
    </cofactor>
</comment>
<dbReference type="AlphaFoldDB" id="A0AAP0MDR3"/>
<accession>A0AAP0MDR3</accession>
<gene>
    <name evidence="4" type="ORF">WN944_000903</name>
</gene>
<organism evidence="4 5">
    <name type="scientific">Citrus x changshan-huyou</name>
    <dbReference type="NCBI Taxonomy" id="2935761"/>
    <lineage>
        <taxon>Eukaryota</taxon>
        <taxon>Viridiplantae</taxon>
        <taxon>Streptophyta</taxon>
        <taxon>Embryophyta</taxon>
        <taxon>Tracheophyta</taxon>
        <taxon>Spermatophyta</taxon>
        <taxon>Magnoliopsida</taxon>
        <taxon>eudicotyledons</taxon>
        <taxon>Gunneridae</taxon>
        <taxon>Pentapetalae</taxon>
        <taxon>rosids</taxon>
        <taxon>malvids</taxon>
        <taxon>Sapindales</taxon>
        <taxon>Rutaceae</taxon>
        <taxon>Aurantioideae</taxon>
        <taxon>Citrus</taxon>
    </lineage>
</organism>
<keyword evidence="5" id="KW-1185">Reference proteome</keyword>
<dbReference type="Gene3D" id="1.10.600.10">
    <property type="entry name" value="Farnesyl Diphosphate Synthase"/>
    <property type="match status" value="1"/>
</dbReference>
<dbReference type="Gene3D" id="1.50.10.130">
    <property type="entry name" value="Terpene synthase, N-terminal domain"/>
    <property type="match status" value="1"/>
</dbReference>
<dbReference type="InterPro" id="IPR008930">
    <property type="entry name" value="Terpenoid_cyclase/PrenylTrfase"/>
</dbReference>